<dbReference type="GO" id="GO:0140098">
    <property type="term" value="F:catalytic activity, acting on RNA"/>
    <property type="evidence" value="ECO:0007669"/>
    <property type="project" value="UniProtKB-ARBA"/>
</dbReference>
<dbReference type="CDD" id="cd02869">
    <property type="entry name" value="PseudoU_synth_RluA_like"/>
    <property type="match status" value="1"/>
</dbReference>
<feature type="domain" description="Pseudouridine synthase RsuA/RluA-like" evidence="5">
    <location>
        <begin position="13"/>
        <end position="178"/>
    </location>
</feature>
<evidence type="ECO:0000313" key="7">
    <source>
        <dbReference type="Proteomes" id="UP000176834"/>
    </source>
</evidence>
<dbReference type="SUPFAM" id="SSF55120">
    <property type="entry name" value="Pseudouridine synthase"/>
    <property type="match status" value="1"/>
</dbReference>
<dbReference type="EC" id="5.4.99.-" evidence="4"/>
<dbReference type="GO" id="GO:0003723">
    <property type="term" value="F:RNA binding"/>
    <property type="evidence" value="ECO:0007669"/>
    <property type="project" value="InterPro"/>
</dbReference>
<comment type="caution">
    <text evidence="6">The sequence shown here is derived from an EMBL/GenBank/DDBJ whole genome shotgun (WGS) entry which is preliminary data.</text>
</comment>
<organism evidence="6 7">
    <name type="scientific">Candidatus Yanofskybacteria bacterium RIFCSPHIGHO2_02_FULL_38_22b</name>
    <dbReference type="NCBI Taxonomy" id="1802673"/>
    <lineage>
        <taxon>Bacteria</taxon>
        <taxon>Candidatus Yanofskyibacteriota</taxon>
    </lineage>
</organism>
<sequence>MKPNLTTIYEDSNIIVINKPAGLITHQKNIDDKQPSVVDWVIQNYTELKDIGEPFIASGAEVTRAGIVHRLDKDTSGLMIIAKNNETFFYFKHLFQTRKIKKHYLALVHGQPKNITGIISSPLGRIGMKRTTKIIGKKMIDQKEAETEYKTIKNYGHFALLELTPKTGRTHQLRVHLNSIGHPIAGDPVYGFKKLPPPPGLNRLFLHAYKLEFITPDGRALTLETDLPEDLQKVINNIE</sequence>
<dbReference type="PANTHER" id="PTHR21600:SF44">
    <property type="entry name" value="RIBOSOMAL LARGE SUBUNIT PSEUDOURIDINE SYNTHASE D"/>
    <property type="match status" value="1"/>
</dbReference>
<comment type="catalytic activity">
    <reaction evidence="4">
        <text>a uridine in RNA = a pseudouridine in RNA</text>
        <dbReference type="Rhea" id="RHEA:48348"/>
        <dbReference type="Rhea" id="RHEA-COMP:12068"/>
        <dbReference type="Rhea" id="RHEA-COMP:12069"/>
        <dbReference type="ChEBI" id="CHEBI:65314"/>
        <dbReference type="ChEBI" id="CHEBI:65315"/>
    </reaction>
</comment>
<evidence type="ECO:0000256" key="4">
    <source>
        <dbReference type="RuleBase" id="RU362028"/>
    </source>
</evidence>
<evidence type="ECO:0000256" key="3">
    <source>
        <dbReference type="PIRSR" id="PIRSR606225-1"/>
    </source>
</evidence>
<evidence type="ECO:0000256" key="2">
    <source>
        <dbReference type="ARBA" id="ARBA00023235"/>
    </source>
</evidence>
<dbReference type="InterPro" id="IPR006145">
    <property type="entry name" value="PsdUridine_synth_RsuA/RluA"/>
</dbReference>
<accession>A0A1F8EZM1</accession>
<dbReference type="InterPro" id="IPR006225">
    <property type="entry name" value="PsdUridine_synth_RluC/D"/>
</dbReference>
<reference evidence="6 7" key="1">
    <citation type="journal article" date="2016" name="Nat. Commun.">
        <title>Thousands of microbial genomes shed light on interconnected biogeochemical processes in an aquifer system.</title>
        <authorList>
            <person name="Anantharaman K."/>
            <person name="Brown C.T."/>
            <person name="Hug L.A."/>
            <person name="Sharon I."/>
            <person name="Castelle C.J."/>
            <person name="Probst A.J."/>
            <person name="Thomas B.C."/>
            <person name="Singh A."/>
            <person name="Wilkins M.J."/>
            <person name="Karaoz U."/>
            <person name="Brodie E.L."/>
            <person name="Williams K.H."/>
            <person name="Hubbard S.S."/>
            <person name="Banfield J.F."/>
        </authorList>
    </citation>
    <scope>NUCLEOTIDE SEQUENCE [LARGE SCALE GENOMIC DNA]</scope>
</reference>
<dbReference type="PANTHER" id="PTHR21600">
    <property type="entry name" value="MITOCHONDRIAL RNA PSEUDOURIDINE SYNTHASE"/>
    <property type="match status" value="1"/>
</dbReference>
<dbReference type="Pfam" id="PF00849">
    <property type="entry name" value="PseudoU_synth_2"/>
    <property type="match status" value="1"/>
</dbReference>
<evidence type="ECO:0000259" key="5">
    <source>
        <dbReference type="Pfam" id="PF00849"/>
    </source>
</evidence>
<gene>
    <name evidence="6" type="ORF">A3B86_04385</name>
</gene>
<evidence type="ECO:0000313" key="6">
    <source>
        <dbReference type="EMBL" id="OGN06324.1"/>
    </source>
</evidence>
<protein>
    <recommendedName>
        <fullName evidence="4">Pseudouridine synthase</fullName>
        <ecNumber evidence="4">5.4.99.-</ecNumber>
    </recommendedName>
</protein>
<comment type="function">
    <text evidence="4">Responsible for synthesis of pseudouridine from uracil.</text>
</comment>
<feature type="active site" evidence="3">
    <location>
        <position position="72"/>
    </location>
</feature>
<proteinExistence type="inferred from homology"/>
<dbReference type="Proteomes" id="UP000176834">
    <property type="component" value="Unassembled WGS sequence"/>
</dbReference>
<dbReference type="NCBIfam" id="TIGR00005">
    <property type="entry name" value="rluA_subfam"/>
    <property type="match status" value="1"/>
</dbReference>
<dbReference type="GO" id="GO:0009982">
    <property type="term" value="F:pseudouridine synthase activity"/>
    <property type="evidence" value="ECO:0007669"/>
    <property type="project" value="InterPro"/>
</dbReference>
<dbReference type="InterPro" id="IPR006224">
    <property type="entry name" value="PsdUridine_synth_RluA-like_CS"/>
</dbReference>
<dbReference type="EMBL" id="MGJN01000020">
    <property type="protein sequence ID" value="OGN06324.1"/>
    <property type="molecule type" value="Genomic_DNA"/>
</dbReference>
<dbReference type="Gene3D" id="3.30.2350.10">
    <property type="entry name" value="Pseudouridine synthase"/>
    <property type="match status" value="1"/>
</dbReference>
<dbReference type="GO" id="GO:0000455">
    <property type="term" value="P:enzyme-directed rRNA pseudouridine synthesis"/>
    <property type="evidence" value="ECO:0007669"/>
    <property type="project" value="TreeGrafter"/>
</dbReference>
<evidence type="ECO:0000256" key="1">
    <source>
        <dbReference type="ARBA" id="ARBA00010876"/>
    </source>
</evidence>
<name>A0A1F8EZM1_9BACT</name>
<comment type="similarity">
    <text evidence="1 4">Belongs to the pseudouridine synthase RluA family.</text>
</comment>
<dbReference type="InterPro" id="IPR020103">
    <property type="entry name" value="PsdUridine_synth_cat_dom_sf"/>
</dbReference>
<keyword evidence="2 4" id="KW-0413">Isomerase</keyword>
<dbReference type="PROSITE" id="PS01129">
    <property type="entry name" value="PSI_RLU"/>
    <property type="match status" value="1"/>
</dbReference>
<dbReference type="InterPro" id="IPR050188">
    <property type="entry name" value="RluA_PseudoU_synthase"/>
</dbReference>
<dbReference type="AlphaFoldDB" id="A0A1F8EZM1"/>